<dbReference type="AlphaFoldDB" id="A0A1J4JZX3"/>
<evidence type="ECO:0000256" key="2">
    <source>
        <dbReference type="SAM" id="MobiDB-lite"/>
    </source>
</evidence>
<feature type="compositionally biased region" description="Basic residues" evidence="2">
    <location>
        <begin position="1"/>
        <end position="11"/>
    </location>
</feature>
<dbReference type="EMBL" id="MLAK01000782">
    <property type="protein sequence ID" value="OHT04719.1"/>
    <property type="molecule type" value="Genomic_DNA"/>
</dbReference>
<evidence type="ECO:0000256" key="1">
    <source>
        <dbReference type="SAM" id="Coils"/>
    </source>
</evidence>
<keyword evidence="4" id="KW-1185">Reference proteome</keyword>
<organism evidence="3 4">
    <name type="scientific">Tritrichomonas foetus</name>
    <dbReference type="NCBI Taxonomy" id="1144522"/>
    <lineage>
        <taxon>Eukaryota</taxon>
        <taxon>Metamonada</taxon>
        <taxon>Parabasalia</taxon>
        <taxon>Tritrichomonadida</taxon>
        <taxon>Tritrichomonadidae</taxon>
        <taxon>Tritrichomonas</taxon>
    </lineage>
</organism>
<proteinExistence type="predicted"/>
<feature type="coiled-coil region" evidence="1">
    <location>
        <begin position="222"/>
        <end position="253"/>
    </location>
</feature>
<evidence type="ECO:0000313" key="3">
    <source>
        <dbReference type="EMBL" id="OHT04719.1"/>
    </source>
</evidence>
<feature type="coiled-coil region" evidence="1">
    <location>
        <begin position="98"/>
        <end position="172"/>
    </location>
</feature>
<dbReference type="RefSeq" id="XP_068357855.1">
    <property type="nucleotide sequence ID" value="XM_068492908.1"/>
</dbReference>
<accession>A0A1J4JZX3</accession>
<name>A0A1J4JZX3_9EUKA</name>
<dbReference type="Proteomes" id="UP000179807">
    <property type="component" value="Unassembled WGS sequence"/>
</dbReference>
<protein>
    <submittedName>
        <fullName evidence="3">Uncharacterized protein</fullName>
    </submittedName>
</protein>
<evidence type="ECO:0000313" key="4">
    <source>
        <dbReference type="Proteomes" id="UP000179807"/>
    </source>
</evidence>
<keyword evidence="1" id="KW-0175">Coiled coil</keyword>
<dbReference type="VEuPathDB" id="TrichDB:TRFO_06139"/>
<feature type="region of interest" description="Disordered" evidence="2">
    <location>
        <begin position="1"/>
        <end position="40"/>
    </location>
</feature>
<dbReference type="GeneID" id="94827612"/>
<reference evidence="3" key="1">
    <citation type="submission" date="2016-10" db="EMBL/GenBank/DDBJ databases">
        <authorList>
            <person name="Benchimol M."/>
            <person name="Almeida L.G."/>
            <person name="Vasconcelos A.T."/>
            <person name="Perreira-Neves A."/>
            <person name="Rosa I.A."/>
            <person name="Tasca T."/>
            <person name="Bogo M.R."/>
            <person name="de Souza W."/>
        </authorList>
    </citation>
    <scope>NUCLEOTIDE SEQUENCE [LARGE SCALE GENOMIC DNA]</scope>
    <source>
        <strain evidence="3">K</strain>
    </source>
</reference>
<sequence>MHKSQQSKRGKTSNQASRQINSDSIVKLGGKPKPREIKPSQIHELRMQTLQIQNQTKLQRTQLNRLKDKIAAKTDAINKTVSKSAERPESSTIHQTTIPQVQRSIDGAENTLQNLQDELEKAQMDDRTATYQETEEELKVTYLEYDRLQGDIQAAKDDAARTEDRLKAIDARAGNDHATELKTLIEQNRGISRSLREKWKAYQTKILKMEIERKIYDNRTNKRNADQTIKEAEKETKKDKKKLDRLLQKLDKREVHYQKHVEELMEIIDNQRRRIVDHLMGNDQQQPPQE</sequence>
<gene>
    <name evidence="3" type="ORF">TRFO_06139</name>
</gene>
<feature type="compositionally biased region" description="Polar residues" evidence="2">
    <location>
        <begin position="12"/>
        <end position="24"/>
    </location>
</feature>
<comment type="caution">
    <text evidence="3">The sequence shown here is derived from an EMBL/GenBank/DDBJ whole genome shotgun (WGS) entry which is preliminary data.</text>
</comment>